<dbReference type="InterPro" id="IPR041854">
    <property type="entry name" value="BFD-like_2Fe2S-bd_dom_sf"/>
</dbReference>
<evidence type="ECO:0000259" key="2">
    <source>
        <dbReference type="Pfam" id="PF04324"/>
    </source>
</evidence>
<gene>
    <name evidence="3" type="ORF">EDD61_10353</name>
</gene>
<sequence length="476" mass="53129">MKTIAVIGAGIVGSFLAYDLTQYEEVEVILFEKHGDVAQETSKANSAIVHAGYDPVDGTLKAKLNKRGAKMYQNICKQLGCGYQACGGYVLASNEEEVEILQELYARGKKRGITVEIKEREEVVKNEKNLSKHIRKALWVPDTAIITPWEVCEALVEEALWNGLQLHLHEEVLDIKACEKGYVIRSDKGQYSVDMLVNAAGLGAQKIMEMVEAESLFTITPKRGQYYVLAKRSQPYVSHVLYPAPSKAGKGVLAVPTIHGNILLGPTSEVLKKVDNGTTTSGLQEVQEKVEKIIQHVPYQEVIHSYSGCRPTGNNNDFYIEESRRCKGIFHLGCIDSPGLASAPAISEYVIVDLMKLPLTFHKKKHIVHRQKPLIMRNLSETKQQALIQKHPGYGHIVCYCEQISEQEVVDCIHRKCGAHSIAGVKMRVRPGMGKCQGGYCEVEIAKLLARELQIPLHEVQYDEDSYYEVAKEGRR</sequence>
<dbReference type="InterPro" id="IPR052745">
    <property type="entry name" value="G3P_Oxidase/Oxidoreductase"/>
</dbReference>
<dbReference type="InterPro" id="IPR006076">
    <property type="entry name" value="FAD-dep_OxRdtase"/>
</dbReference>
<organism evidence="3 4">
    <name type="scientific">Longicatena caecimuris</name>
    <dbReference type="NCBI Taxonomy" id="1796635"/>
    <lineage>
        <taxon>Bacteria</taxon>
        <taxon>Bacillati</taxon>
        <taxon>Bacillota</taxon>
        <taxon>Erysipelotrichia</taxon>
        <taxon>Erysipelotrichales</taxon>
        <taxon>Erysipelotrichaceae</taxon>
        <taxon>Longicatena</taxon>
    </lineage>
</organism>
<dbReference type="Gene3D" id="1.10.10.1100">
    <property type="entry name" value="BFD-like [2Fe-2S]-binding domain"/>
    <property type="match status" value="1"/>
</dbReference>
<dbReference type="Gene3D" id="3.30.9.10">
    <property type="entry name" value="D-Amino Acid Oxidase, subunit A, domain 2"/>
    <property type="match status" value="1"/>
</dbReference>
<dbReference type="SUPFAM" id="SSF54373">
    <property type="entry name" value="FAD-linked reductases, C-terminal domain"/>
    <property type="match status" value="1"/>
</dbReference>
<name>A0A4R3TK01_9FIRM</name>
<dbReference type="EMBL" id="SMBP01000003">
    <property type="protein sequence ID" value="TCU62640.1"/>
    <property type="molecule type" value="Genomic_DNA"/>
</dbReference>
<dbReference type="AlphaFoldDB" id="A0A4R3TK01"/>
<dbReference type="CDD" id="cd19946">
    <property type="entry name" value="GlpA-like_Fer2_BFD-like"/>
    <property type="match status" value="1"/>
</dbReference>
<reference evidence="3 4" key="1">
    <citation type="submission" date="2019-03" db="EMBL/GenBank/DDBJ databases">
        <title>Genomic Encyclopedia of Type Strains, Phase IV (KMG-IV): sequencing the most valuable type-strain genomes for metagenomic binning, comparative biology and taxonomic classification.</title>
        <authorList>
            <person name="Goeker M."/>
        </authorList>
    </citation>
    <scope>NUCLEOTIDE SEQUENCE [LARGE SCALE GENOMIC DNA]</scope>
    <source>
        <strain evidence="3 4">DSM 29481</strain>
    </source>
</reference>
<dbReference type="PANTHER" id="PTHR42720">
    <property type="entry name" value="GLYCEROL-3-PHOSPHATE DEHYDROGENASE"/>
    <property type="match status" value="1"/>
</dbReference>
<evidence type="ECO:0000313" key="3">
    <source>
        <dbReference type="EMBL" id="TCU62640.1"/>
    </source>
</evidence>
<dbReference type="Proteomes" id="UP000295773">
    <property type="component" value="Unassembled WGS sequence"/>
</dbReference>
<dbReference type="InterPro" id="IPR036188">
    <property type="entry name" value="FAD/NAD-bd_sf"/>
</dbReference>
<keyword evidence="4" id="KW-1185">Reference proteome</keyword>
<dbReference type="InterPro" id="IPR007419">
    <property type="entry name" value="BFD-like_2Fe2S-bd_dom"/>
</dbReference>
<dbReference type="Pfam" id="PF04324">
    <property type="entry name" value="Fer2_BFD"/>
    <property type="match status" value="1"/>
</dbReference>
<accession>A0A4R3TK01</accession>
<dbReference type="SUPFAM" id="SSF51905">
    <property type="entry name" value="FAD/NAD(P)-binding domain"/>
    <property type="match status" value="1"/>
</dbReference>
<evidence type="ECO:0000313" key="4">
    <source>
        <dbReference type="Proteomes" id="UP000295773"/>
    </source>
</evidence>
<feature type="domain" description="FAD dependent oxidoreductase" evidence="1">
    <location>
        <begin position="4"/>
        <end position="350"/>
    </location>
</feature>
<evidence type="ECO:0000259" key="1">
    <source>
        <dbReference type="Pfam" id="PF01266"/>
    </source>
</evidence>
<dbReference type="Gene3D" id="3.50.50.60">
    <property type="entry name" value="FAD/NAD(P)-binding domain"/>
    <property type="match status" value="1"/>
</dbReference>
<protein>
    <submittedName>
        <fullName evidence="3">Glycerol-3-phosphate dehydrogenase</fullName>
    </submittedName>
</protein>
<dbReference type="RefSeq" id="WP_119983522.1">
    <property type="nucleotide sequence ID" value="NZ_JANKBG010000003.1"/>
</dbReference>
<dbReference type="PANTHER" id="PTHR42720:SF1">
    <property type="entry name" value="GLYCEROL 3-PHOSPHATE OXIDASE"/>
    <property type="match status" value="1"/>
</dbReference>
<comment type="caution">
    <text evidence="3">The sequence shown here is derived from an EMBL/GenBank/DDBJ whole genome shotgun (WGS) entry which is preliminary data.</text>
</comment>
<feature type="domain" description="BFD-like [2Fe-2S]-binding" evidence="2">
    <location>
        <begin position="397"/>
        <end position="450"/>
    </location>
</feature>
<dbReference type="Pfam" id="PF01266">
    <property type="entry name" value="DAO"/>
    <property type="match status" value="1"/>
</dbReference>
<proteinExistence type="predicted"/>